<dbReference type="Gene3D" id="3.40.1370.10">
    <property type="match status" value="1"/>
</dbReference>
<dbReference type="PANTHER" id="PTHR10746">
    <property type="entry name" value="50S RIBOSOMAL PROTEIN L4"/>
    <property type="match status" value="1"/>
</dbReference>
<feature type="compositionally biased region" description="Basic residues" evidence="5">
    <location>
        <begin position="86"/>
        <end position="98"/>
    </location>
</feature>
<dbReference type="InterPro" id="IPR002136">
    <property type="entry name" value="Ribosomal_uL4"/>
</dbReference>
<name>G0QRW7_ICHMU</name>
<evidence type="ECO:0000256" key="3">
    <source>
        <dbReference type="ARBA" id="ARBA00023274"/>
    </source>
</evidence>
<dbReference type="GO" id="GO:1990904">
    <property type="term" value="C:ribonucleoprotein complex"/>
    <property type="evidence" value="ECO:0007669"/>
    <property type="project" value="UniProtKB-KW"/>
</dbReference>
<organism evidence="6 7">
    <name type="scientific">Ichthyophthirius multifiliis</name>
    <name type="common">White spot disease agent</name>
    <name type="synonym">Ich</name>
    <dbReference type="NCBI Taxonomy" id="5932"/>
    <lineage>
        <taxon>Eukaryota</taxon>
        <taxon>Sar</taxon>
        <taxon>Alveolata</taxon>
        <taxon>Ciliophora</taxon>
        <taxon>Intramacronucleata</taxon>
        <taxon>Oligohymenophorea</taxon>
        <taxon>Hymenostomatida</taxon>
        <taxon>Ophryoglenina</taxon>
        <taxon>Ichthyophthirius</taxon>
    </lineage>
</organism>
<dbReference type="InParanoid" id="G0QRW7"/>
<dbReference type="GeneID" id="14908149"/>
<dbReference type="Proteomes" id="UP000008983">
    <property type="component" value="Unassembled WGS sequence"/>
</dbReference>
<evidence type="ECO:0000256" key="5">
    <source>
        <dbReference type="SAM" id="MobiDB-lite"/>
    </source>
</evidence>
<evidence type="ECO:0000256" key="1">
    <source>
        <dbReference type="ARBA" id="ARBA00010528"/>
    </source>
</evidence>
<protein>
    <recommendedName>
        <fullName evidence="4">Large ribosomal subunit protein uL4m</fullName>
    </recommendedName>
</protein>
<dbReference type="AlphaFoldDB" id="G0QRW7"/>
<accession>G0QRW7</accession>
<dbReference type="OMA" id="PQVHILE"/>
<feature type="region of interest" description="Disordered" evidence="5">
    <location>
        <begin position="66"/>
        <end position="104"/>
    </location>
</feature>
<proteinExistence type="inferred from homology"/>
<reference evidence="6 7" key="1">
    <citation type="submission" date="2011-07" db="EMBL/GenBank/DDBJ databases">
        <authorList>
            <person name="Coyne R."/>
            <person name="Brami D."/>
            <person name="Johnson J."/>
            <person name="Hostetler J."/>
            <person name="Hannick L."/>
            <person name="Clark T."/>
            <person name="Cassidy-Hanley D."/>
            <person name="Inman J."/>
        </authorList>
    </citation>
    <scope>NUCLEOTIDE SEQUENCE [LARGE SCALE GENOMIC DNA]</scope>
    <source>
        <strain evidence="6 7">G5</strain>
    </source>
</reference>
<dbReference type="GO" id="GO:0005840">
    <property type="term" value="C:ribosome"/>
    <property type="evidence" value="ECO:0007669"/>
    <property type="project" value="UniProtKB-KW"/>
</dbReference>
<dbReference type="EMBL" id="GL983803">
    <property type="protein sequence ID" value="EGR31997.1"/>
    <property type="molecule type" value="Genomic_DNA"/>
</dbReference>
<sequence>MIYYQNNGGLRHVKIKKQPGQGYIGKTVELDQSIFNVPLRRDFVHSYFIWRQKRDKIQTHICRNKATTRGSGIKPQAQKGTGKARQGNKRSPHLKKGGKAFGPRPRILRQSLNKKVRLQALKVMLSAKLAEGKLRIIESEAVNEPKTRSIAKQLNKIDPYSRILIIHGYKPDRNFELAHRTIKKIDSAPPDVKKKKLQKHMIITIIQQQVSVQQLLQNDRIFITLEGLRQLTQELTDRTFRQFRLRHVERGILPSEQEKIKLFPIENQEQETKYTYDSSKPLQFKFKILQDYYQQYEKLKNSGEIQKFIEKK</sequence>
<comment type="similarity">
    <text evidence="1">Belongs to the universal ribosomal protein uL4 family.</text>
</comment>
<dbReference type="RefSeq" id="XP_004035483.1">
    <property type="nucleotide sequence ID" value="XM_004035435.1"/>
</dbReference>
<keyword evidence="3" id="KW-0687">Ribonucleoprotein</keyword>
<dbReference type="InterPro" id="IPR013005">
    <property type="entry name" value="Ribosomal_uL4-like"/>
</dbReference>
<dbReference type="Pfam" id="PF00573">
    <property type="entry name" value="Ribosomal_L4"/>
    <property type="match status" value="1"/>
</dbReference>
<dbReference type="GO" id="GO:0006412">
    <property type="term" value="P:translation"/>
    <property type="evidence" value="ECO:0007669"/>
    <property type="project" value="InterPro"/>
</dbReference>
<dbReference type="OrthoDB" id="275876at2759"/>
<dbReference type="PANTHER" id="PTHR10746:SF6">
    <property type="entry name" value="LARGE RIBOSOMAL SUBUNIT PROTEIN UL4M"/>
    <property type="match status" value="1"/>
</dbReference>
<dbReference type="NCBIfam" id="TIGR03953">
    <property type="entry name" value="rplD_bact"/>
    <property type="match status" value="1"/>
</dbReference>
<evidence type="ECO:0000313" key="6">
    <source>
        <dbReference type="EMBL" id="EGR31997.1"/>
    </source>
</evidence>
<keyword evidence="2" id="KW-0689">Ribosomal protein</keyword>
<evidence type="ECO:0000256" key="4">
    <source>
        <dbReference type="ARBA" id="ARBA00040565"/>
    </source>
</evidence>
<keyword evidence="7" id="KW-1185">Reference proteome</keyword>
<dbReference type="InterPro" id="IPR023574">
    <property type="entry name" value="Ribosomal_uL4_dom_sf"/>
</dbReference>
<dbReference type="SUPFAM" id="SSF52166">
    <property type="entry name" value="Ribosomal protein L4"/>
    <property type="match status" value="1"/>
</dbReference>
<dbReference type="GO" id="GO:0003735">
    <property type="term" value="F:structural constituent of ribosome"/>
    <property type="evidence" value="ECO:0007669"/>
    <property type="project" value="InterPro"/>
</dbReference>
<evidence type="ECO:0000313" key="7">
    <source>
        <dbReference type="Proteomes" id="UP000008983"/>
    </source>
</evidence>
<dbReference type="STRING" id="857967.G0QRW7"/>
<dbReference type="eggNOG" id="KOG1624">
    <property type="taxonomic scope" value="Eukaryota"/>
</dbReference>
<evidence type="ECO:0000256" key="2">
    <source>
        <dbReference type="ARBA" id="ARBA00022980"/>
    </source>
</evidence>
<gene>
    <name evidence="6" type="ORF">IMG5_098230</name>
</gene>